<dbReference type="SUPFAM" id="SSF81342">
    <property type="entry name" value="Transmembrane di-heme cytochromes"/>
    <property type="match status" value="1"/>
</dbReference>
<evidence type="ECO:0000256" key="7">
    <source>
        <dbReference type="ARBA" id="ARBA00022723"/>
    </source>
</evidence>
<evidence type="ECO:0000256" key="9">
    <source>
        <dbReference type="ARBA" id="ARBA00022989"/>
    </source>
</evidence>
<feature type="transmembrane region" description="Helical" evidence="12">
    <location>
        <begin position="156"/>
        <end position="178"/>
    </location>
</feature>
<feature type="transmembrane region" description="Helical" evidence="12">
    <location>
        <begin position="184"/>
        <end position="202"/>
    </location>
</feature>
<organism evidence="14 15">
    <name type="scientific">Helicobacter cetorum (strain ATCC BAA-429 / MIT 00-7128)</name>
    <dbReference type="NCBI Taxonomy" id="182217"/>
    <lineage>
        <taxon>Bacteria</taxon>
        <taxon>Pseudomonadati</taxon>
        <taxon>Campylobacterota</taxon>
        <taxon>Epsilonproteobacteria</taxon>
        <taxon>Campylobacterales</taxon>
        <taxon>Helicobacteraceae</taxon>
        <taxon>Helicobacter</taxon>
    </lineage>
</organism>
<dbReference type="GO" id="GO:0005886">
    <property type="term" value="C:plasma membrane"/>
    <property type="evidence" value="ECO:0007669"/>
    <property type="project" value="UniProtKB-SubCell"/>
</dbReference>
<proteinExistence type="inferred from homology"/>
<name>I0ENH2_HELC0</name>
<dbReference type="EMBL" id="CP003479">
    <property type="protein sequence ID" value="AFI04491.1"/>
    <property type="molecule type" value="Genomic_DNA"/>
</dbReference>
<gene>
    <name evidence="14" type="ordered locus">HCW_06155</name>
</gene>
<dbReference type="PANTHER" id="PTHR30485:SF0">
    <property type="entry name" value="NI_FE-HYDROGENASE 1 B-TYPE CYTOCHROME SUBUNIT-RELATED"/>
    <property type="match status" value="1"/>
</dbReference>
<feature type="domain" description="Cytochrome b561 bacterial/Ni-hydrogenase" evidence="13">
    <location>
        <begin position="12"/>
        <end position="218"/>
    </location>
</feature>
<dbReference type="GO" id="GO:0020037">
    <property type="term" value="F:heme binding"/>
    <property type="evidence" value="ECO:0007669"/>
    <property type="project" value="TreeGrafter"/>
</dbReference>
<evidence type="ECO:0000256" key="11">
    <source>
        <dbReference type="ARBA" id="ARBA00023136"/>
    </source>
</evidence>
<evidence type="ECO:0000313" key="14">
    <source>
        <dbReference type="EMBL" id="AFI04491.1"/>
    </source>
</evidence>
<evidence type="ECO:0000256" key="4">
    <source>
        <dbReference type="ARBA" id="ARBA00022475"/>
    </source>
</evidence>
<dbReference type="NCBIfam" id="TIGR02125">
    <property type="entry name" value="CytB-hydogenase"/>
    <property type="match status" value="1"/>
</dbReference>
<sequence>MTNQEVLLHKEFSGFVRFFHWVRAISIFILIATGFYIAYPFLQPKSSFYKEMYFLQAYIRSFHIMFGFLLISALCFRIYLFFFDKGSLLERASLAQVFSLKTWLNQIKAYFFLSNSPAHHGAYNPVQFVAYLFLIALMILVSLSGVVLYSHVYHSGLGVILGDIFGWFEVLCGGLANVRFIHHLATWGFILFVPVHVYMVFFHSIRYKGSGVDAMVNGYTYTKE</sequence>
<keyword evidence="6 12" id="KW-0812">Transmembrane</keyword>
<keyword evidence="5" id="KW-0349">Heme</keyword>
<evidence type="ECO:0000256" key="2">
    <source>
        <dbReference type="ARBA" id="ARBA00008622"/>
    </source>
</evidence>
<dbReference type="HOGENOM" id="CLU_075520_0_2_7"/>
<evidence type="ECO:0000259" key="13">
    <source>
        <dbReference type="Pfam" id="PF01292"/>
    </source>
</evidence>
<dbReference type="GO" id="GO:0009055">
    <property type="term" value="F:electron transfer activity"/>
    <property type="evidence" value="ECO:0007669"/>
    <property type="project" value="InterPro"/>
</dbReference>
<dbReference type="STRING" id="182217.HCW_06155"/>
<keyword evidence="10" id="KW-0408">Iron</keyword>
<evidence type="ECO:0000313" key="15">
    <source>
        <dbReference type="Proteomes" id="UP000005010"/>
    </source>
</evidence>
<dbReference type="RefSeq" id="WP_014661359.1">
    <property type="nucleotide sequence ID" value="NC_017737.1"/>
</dbReference>
<dbReference type="Pfam" id="PF01292">
    <property type="entry name" value="Ni_hydr_CYTB"/>
    <property type="match status" value="1"/>
</dbReference>
<dbReference type="InterPro" id="IPR000516">
    <property type="entry name" value="Ni-dep_Hydgase_cyt-B"/>
</dbReference>
<dbReference type="KEGG" id="hce:HCW_06155"/>
<feature type="transmembrane region" description="Helical" evidence="12">
    <location>
        <begin position="62"/>
        <end position="82"/>
    </location>
</feature>
<dbReference type="InterPro" id="IPR011577">
    <property type="entry name" value="Cyt_b561_bac/Ni-Hgenase"/>
</dbReference>
<evidence type="ECO:0000256" key="12">
    <source>
        <dbReference type="SAM" id="Phobius"/>
    </source>
</evidence>
<dbReference type="Proteomes" id="UP000005010">
    <property type="component" value="Chromosome"/>
</dbReference>
<dbReference type="PRINTS" id="PR00161">
    <property type="entry name" value="NIHGNASECYTB"/>
</dbReference>
<evidence type="ECO:0000256" key="1">
    <source>
        <dbReference type="ARBA" id="ARBA00004651"/>
    </source>
</evidence>
<dbReference type="PANTHER" id="PTHR30485">
    <property type="entry name" value="NI/FE-HYDROGENASE 1 B-TYPE CYTOCHROME SUBUNIT"/>
    <property type="match status" value="1"/>
</dbReference>
<evidence type="ECO:0000256" key="10">
    <source>
        <dbReference type="ARBA" id="ARBA00023004"/>
    </source>
</evidence>
<protein>
    <submittedName>
        <fullName evidence="14">Ni/Fe-hydrogenase, b-type cytochrome subunit</fullName>
    </submittedName>
</protein>
<evidence type="ECO:0000256" key="6">
    <source>
        <dbReference type="ARBA" id="ARBA00022692"/>
    </source>
</evidence>
<dbReference type="InterPro" id="IPR051542">
    <property type="entry name" value="Hydrogenase_cytochrome"/>
</dbReference>
<feature type="transmembrane region" description="Helical" evidence="12">
    <location>
        <begin position="128"/>
        <end position="149"/>
    </location>
</feature>
<keyword evidence="4" id="KW-1003">Cell membrane</keyword>
<accession>I0ENH2</accession>
<keyword evidence="9 12" id="KW-1133">Transmembrane helix</keyword>
<dbReference type="Gene3D" id="1.20.950.20">
    <property type="entry name" value="Transmembrane di-heme cytochromes, Chain C"/>
    <property type="match status" value="1"/>
</dbReference>
<keyword evidence="11 12" id="KW-0472">Membrane</keyword>
<dbReference type="AlphaFoldDB" id="I0ENH2"/>
<evidence type="ECO:0000256" key="8">
    <source>
        <dbReference type="ARBA" id="ARBA00022982"/>
    </source>
</evidence>
<feature type="transmembrane region" description="Helical" evidence="12">
    <location>
        <begin position="20"/>
        <end position="42"/>
    </location>
</feature>
<dbReference type="GO" id="GO:0005506">
    <property type="term" value="F:iron ion binding"/>
    <property type="evidence" value="ECO:0007669"/>
    <property type="project" value="InterPro"/>
</dbReference>
<evidence type="ECO:0000256" key="3">
    <source>
        <dbReference type="ARBA" id="ARBA00022448"/>
    </source>
</evidence>
<comment type="subcellular location">
    <subcellularLocation>
        <location evidence="1">Cell membrane</location>
        <topology evidence="1">Multi-pass membrane protein</topology>
    </subcellularLocation>
</comment>
<dbReference type="PATRIC" id="fig|182217.3.peg.1302"/>
<keyword evidence="8" id="KW-0249">Electron transport</keyword>
<keyword evidence="7" id="KW-0479">Metal-binding</keyword>
<comment type="similarity">
    <text evidence="2">Belongs to the HupC/HyaC/HydC family.</text>
</comment>
<dbReference type="InterPro" id="IPR016174">
    <property type="entry name" value="Di-haem_cyt_TM"/>
</dbReference>
<keyword evidence="3" id="KW-0813">Transport</keyword>
<reference evidence="15" key="1">
    <citation type="submission" date="2012-04" db="EMBL/GenBank/DDBJ databases">
        <title>Complete genome sequence of Helicobacter cetorum strain MIT 00-7128.</title>
        <authorList>
            <person name="Kersulyte D."/>
            <person name="Berg D.E."/>
        </authorList>
    </citation>
    <scope>NUCLEOTIDE SEQUENCE [LARGE SCALE GENOMIC DNA]</scope>
    <source>
        <strain evidence="15">MIT 00-7128</strain>
    </source>
</reference>
<dbReference type="GO" id="GO:0022904">
    <property type="term" value="P:respiratory electron transport chain"/>
    <property type="evidence" value="ECO:0007669"/>
    <property type="project" value="InterPro"/>
</dbReference>
<dbReference type="eggNOG" id="COG1969">
    <property type="taxonomic scope" value="Bacteria"/>
</dbReference>
<keyword evidence="15" id="KW-1185">Reference proteome</keyword>
<evidence type="ECO:0000256" key="5">
    <source>
        <dbReference type="ARBA" id="ARBA00022617"/>
    </source>
</evidence>